<dbReference type="AlphaFoldDB" id="A0AAI8U2J7"/>
<sequence>MTKARMQSTDPGRFRVAGNRGPIRHTVSLLAIACCAILLAGCGTTVVKGRATSMLFDPNRVGGLPVTDGNSGLRPDAPDATREVENTDGGEIDQIAALAIDDIEEFWSQNYTNLPGEFEPVTALVSYDSDDPDSPVICDEDTVGMVNAFYCGLDHLIAWDRGVMFSVALQYFQDMGIVGILAHEYGHAIQRKARTIKKSDPVIVGEQQADCFAGIYMRWVAAGKSSRFELSTGEGLNYVLAGIIYSRDPLMTEDEGGGIERGHGSALDRISAFQVGFAGNSDQCAAIDMDEIKERQGDLPHFLEYDNYGDTQPVNTEINEDTLQKLMGILGDTFQPADAPKLSTDPEDCPDAKVSPPASYCPATNTISVDIAALKVLGKAKIEEKQEELLQGDNTAISVFMSRYALAVQHEKGLAIDTPVSAMRTGCLTGVAQAKMAEPGGDLVLSPGDADEAIAGLLTNGLAASDVNGTLLPAGFTRILAYRSGLQGNDDQCYQRFP</sequence>
<gene>
    <name evidence="1" type="ORF">hbim_07367</name>
</gene>
<evidence type="ECO:0000313" key="2">
    <source>
        <dbReference type="Proteomes" id="UP001241092"/>
    </source>
</evidence>
<protein>
    <recommendedName>
        <fullName evidence="3">Peptidase</fullName>
    </recommendedName>
</protein>
<evidence type="ECO:0008006" key="3">
    <source>
        <dbReference type="Google" id="ProtNLM"/>
    </source>
</evidence>
<reference evidence="1" key="1">
    <citation type="submission" date="2023-03" db="EMBL/GenBank/DDBJ databases">
        <title>Draft genome sequence of a Mycolicibacterium mageritense strain H4_3_1 isolated from a hybrid biological-inorganic system reactor.</title>
        <authorList>
            <person name="Feng X."/>
            <person name="Kazama D."/>
            <person name="Sato K."/>
            <person name="Kobayashi H."/>
        </authorList>
    </citation>
    <scope>NUCLEOTIDE SEQUENCE</scope>
    <source>
        <strain evidence="1">H4_3_1</strain>
    </source>
</reference>
<name>A0AAI8U2J7_MYCME</name>
<dbReference type="EMBL" id="AP027452">
    <property type="protein sequence ID" value="BDY33390.1"/>
    <property type="molecule type" value="Genomic_DNA"/>
</dbReference>
<proteinExistence type="predicted"/>
<organism evidence="1 2">
    <name type="scientific">Mycolicibacterium mageritense</name>
    <name type="common">Mycobacterium mageritense</name>
    <dbReference type="NCBI Taxonomy" id="53462"/>
    <lineage>
        <taxon>Bacteria</taxon>
        <taxon>Bacillati</taxon>
        <taxon>Actinomycetota</taxon>
        <taxon>Actinomycetes</taxon>
        <taxon>Mycobacteriales</taxon>
        <taxon>Mycobacteriaceae</taxon>
        <taxon>Mycolicibacterium</taxon>
    </lineage>
</organism>
<accession>A0AAI8U2J7</accession>
<dbReference type="Proteomes" id="UP001241092">
    <property type="component" value="Chromosome"/>
</dbReference>
<dbReference type="RefSeq" id="WP_229478928.1">
    <property type="nucleotide sequence ID" value="NZ_AP027452.1"/>
</dbReference>
<dbReference type="SUPFAM" id="SSF55486">
    <property type="entry name" value="Metalloproteases ('zincins'), catalytic domain"/>
    <property type="match status" value="1"/>
</dbReference>
<evidence type="ECO:0000313" key="1">
    <source>
        <dbReference type="EMBL" id="BDY33390.1"/>
    </source>
</evidence>